<dbReference type="GO" id="GO:0003677">
    <property type="term" value="F:DNA binding"/>
    <property type="evidence" value="ECO:0007669"/>
    <property type="project" value="InterPro"/>
</dbReference>
<dbReference type="Pfam" id="PF01342">
    <property type="entry name" value="SAND"/>
    <property type="match status" value="1"/>
</dbReference>
<dbReference type="InterPro" id="IPR043563">
    <property type="entry name" value="Sp110/Sp140/Sp140L-like"/>
</dbReference>
<dbReference type="GO" id="GO:0000981">
    <property type="term" value="F:DNA-binding transcription factor activity, RNA polymerase II-specific"/>
    <property type="evidence" value="ECO:0007669"/>
    <property type="project" value="TreeGrafter"/>
</dbReference>
<evidence type="ECO:0000256" key="1">
    <source>
        <dbReference type="ARBA" id="ARBA00022553"/>
    </source>
</evidence>
<sequence>LGQEPSPASPWTQKKAGTGSNLSVQHVLILVFSGSVLIFAISFPYADSERRFTMTRTLKEVLLQHFIHQKLEIAYAINKPFPFFEGLRDNFFITERLYQESLEACRNMVPLSRVVYNILTQLENTFSLSFLETLFSRINLSEYPNLMTTLKSFKRVVTSNGGWGRITTIPLEAAANPAGRSSVWALLPLPTCQHPPSSHPPCTPSVSKPGAPAQPSAEILHEHPSPADLTVALPGIIQEGRLTPVSSDNLIPPKKDKEDTQEMSCAPSGPVPVIRDDAPEQSDPKELQEASRAPASKKGAALPGHGIQTTLHVAEQVTHREDDSTRNTKVKTRAKKRRTECAQMPAPEGKAGDGICRLNAQQVSDDTSEMDEGKRPQEPPSTPPRLTHGKDPMDKGSKLPFGESPGEKRSASPGHRTQEMLQVVEQVTERKDDSTRRSKVMTRAQKARAERAPKPAPEEKERIKDVCSSATTSCHRNIRIKRKPEGETLDFHSPKLPVTCGEAKGILYKEKMKRGSSEKCIQNKKGLWFTPREFEIEGKRKQSKNWKRSVLCRGKTLEQLLEKGLLLCPPRRSLKREHNVRDCSLSCQHVCLARRTLDEDSSDPGTGSLGANLTQVLTYFDCREKAFLLSKACQMRQLPKAENSRECEVCCRGGPLLCCDTCPRAFHEDCHIPPAEAKRLERVELHLLQDEGVFWKPAVSRGIWGPGKADAARGAVGESDGNPKPTPFPSKRQRVQESAPKGSLQCLTSEDAASKCEFLLLKAYCHPQSSFFTETPCNVSPIRCFSSSGHLSDVKLILETWSVRPAGTSVCREQKIRDYGEPFREAMWLDLVKERLAEKVYTVAWFLRDMRLIFRNHKTFYKASDFGQVGLDLEAEFEKDLKEVLMFQEASENSFQVPP</sequence>
<dbReference type="InterPro" id="IPR013083">
    <property type="entry name" value="Znf_RING/FYVE/PHD"/>
</dbReference>
<keyword evidence="1" id="KW-0597">Phosphoprotein</keyword>
<dbReference type="SUPFAM" id="SSF63763">
    <property type="entry name" value="SAND domain-like"/>
    <property type="match status" value="1"/>
</dbReference>
<evidence type="ECO:0000259" key="6">
    <source>
        <dbReference type="PROSITE" id="PS51414"/>
    </source>
</evidence>
<dbReference type="PANTHER" id="PTHR46386">
    <property type="entry name" value="NUCLEAR BODY PROTEIN SP140"/>
    <property type="match status" value="1"/>
</dbReference>
<feature type="compositionally biased region" description="Basic and acidic residues" evidence="3">
    <location>
        <begin position="317"/>
        <end position="326"/>
    </location>
</feature>
<feature type="region of interest" description="Disordered" evidence="3">
    <location>
        <begin position="243"/>
        <end position="467"/>
    </location>
</feature>
<organism evidence="7 8">
    <name type="scientific">Monodon monoceros</name>
    <name type="common">Narwhal</name>
    <name type="synonym">Ceratodon monodon</name>
    <dbReference type="NCBI Taxonomy" id="40151"/>
    <lineage>
        <taxon>Eukaryota</taxon>
        <taxon>Metazoa</taxon>
        <taxon>Chordata</taxon>
        <taxon>Craniata</taxon>
        <taxon>Vertebrata</taxon>
        <taxon>Euteleostomi</taxon>
        <taxon>Mammalia</taxon>
        <taxon>Eutheria</taxon>
        <taxon>Laurasiatheria</taxon>
        <taxon>Artiodactyla</taxon>
        <taxon>Whippomorpha</taxon>
        <taxon>Cetacea</taxon>
        <taxon>Odontoceti</taxon>
        <taxon>Monodontidae</taxon>
        <taxon>Monodon</taxon>
    </lineage>
</organism>
<feature type="compositionally biased region" description="Basic and acidic residues" evidence="3">
    <location>
        <begin position="427"/>
        <end position="436"/>
    </location>
</feature>
<dbReference type="PROSITE" id="PS50864">
    <property type="entry name" value="SAND"/>
    <property type="match status" value="1"/>
</dbReference>
<keyword evidence="4" id="KW-0812">Transmembrane</keyword>
<evidence type="ECO:0000313" key="8">
    <source>
        <dbReference type="Proteomes" id="UP000308365"/>
    </source>
</evidence>
<evidence type="ECO:0008006" key="9">
    <source>
        <dbReference type="Google" id="ProtNLM"/>
    </source>
</evidence>
<dbReference type="SUPFAM" id="SSF47370">
    <property type="entry name" value="Bromodomain"/>
    <property type="match status" value="1"/>
</dbReference>
<dbReference type="GO" id="GO:0005634">
    <property type="term" value="C:nucleus"/>
    <property type="evidence" value="ECO:0007669"/>
    <property type="project" value="InterPro"/>
</dbReference>
<dbReference type="InterPro" id="IPR000770">
    <property type="entry name" value="SAND_dom"/>
</dbReference>
<feature type="region of interest" description="Disordered" evidence="3">
    <location>
        <begin position="710"/>
        <end position="742"/>
    </location>
</feature>
<evidence type="ECO:0000259" key="5">
    <source>
        <dbReference type="PROSITE" id="PS50864"/>
    </source>
</evidence>
<dbReference type="InterPro" id="IPR010919">
    <property type="entry name" value="SAND-like_dom_sf"/>
</dbReference>
<evidence type="ECO:0000256" key="4">
    <source>
        <dbReference type="SAM" id="Phobius"/>
    </source>
</evidence>
<keyword evidence="2" id="KW-0103">Bromodomain</keyword>
<feature type="compositionally biased region" description="Basic and acidic residues" evidence="3">
    <location>
        <begin position="388"/>
        <end position="397"/>
    </location>
</feature>
<dbReference type="Gene3D" id="3.10.390.10">
    <property type="entry name" value="SAND domain-like"/>
    <property type="match status" value="1"/>
</dbReference>
<comment type="caution">
    <text evidence="7">The sequence shown here is derived from an EMBL/GenBank/DDBJ whole genome shotgun (WGS) entry which is preliminary data.</text>
</comment>
<dbReference type="Gene3D" id="1.20.920.10">
    <property type="entry name" value="Bromodomain-like"/>
    <property type="match status" value="1"/>
</dbReference>
<dbReference type="PROSITE" id="PS51414">
    <property type="entry name" value="HSR"/>
    <property type="match status" value="1"/>
</dbReference>
<feature type="compositionally biased region" description="Basic residues" evidence="3">
    <location>
        <begin position="328"/>
        <end position="338"/>
    </location>
</feature>
<dbReference type="Gene3D" id="3.30.40.10">
    <property type="entry name" value="Zinc/RING finger domain, C3HC4 (zinc finger)"/>
    <property type="match status" value="1"/>
</dbReference>
<dbReference type="InterPro" id="IPR004865">
    <property type="entry name" value="HSR_dom"/>
</dbReference>
<proteinExistence type="predicted"/>
<protein>
    <recommendedName>
        <fullName evidence="9">SP110 nuclear body protein</fullName>
    </recommendedName>
</protein>
<reference evidence="8" key="1">
    <citation type="journal article" date="2019" name="IScience">
        <title>Narwhal Genome Reveals Long-Term Low Genetic Diversity despite Current Large Abundance Size.</title>
        <authorList>
            <person name="Westbury M.V."/>
            <person name="Petersen B."/>
            <person name="Garde E."/>
            <person name="Heide-Jorgensen M.P."/>
            <person name="Lorenzen E.D."/>
        </authorList>
    </citation>
    <scope>NUCLEOTIDE SEQUENCE [LARGE SCALE GENOMIC DNA]</scope>
</reference>
<feature type="region of interest" description="Disordered" evidence="3">
    <location>
        <begin position="194"/>
        <end position="218"/>
    </location>
</feature>
<feature type="compositionally biased region" description="Basic and acidic residues" evidence="3">
    <location>
        <begin position="274"/>
        <end position="289"/>
    </location>
</feature>
<feature type="compositionally biased region" description="Basic and acidic residues" evidence="3">
    <location>
        <begin position="447"/>
        <end position="465"/>
    </location>
</feature>
<name>A0A4U1F2C8_MONMO</name>
<dbReference type="AlphaFoldDB" id="A0A4U1F2C8"/>
<dbReference type="SUPFAM" id="SSF57903">
    <property type="entry name" value="FYVE/PHD zinc finger"/>
    <property type="match status" value="1"/>
</dbReference>
<dbReference type="SMART" id="SM00258">
    <property type="entry name" value="SAND"/>
    <property type="match status" value="1"/>
</dbReference>
<evidence type="ECO:0000256" key="3">
    <source>
        <dbReference type="SAM" id="MobiDB-lite"/>
    </source>
</evidence>
<dbReference type="EMBL" id="RWIC01000530">
    <property type="protein sequence ID" value="TKC42726.1"/>
    <property type="molecule type" value="Genomic_DNA"/>
</dbReference>
<feature type="non-terminal residue" evidence="7">
    <location>
        <position position="1"/>
    </location>
</feature>
<dbReference type="InterPro" id="IPR001487">
    <property type="entry name" value="Bromodomain"/>
</dbReference>
<keyword evidence="4" id="KW-0472">Membrane</keyword>
<keyword evidence="4" id="KW-1133">Transmembrane helix</keyword>
<feature type="domain" description="SAND" evidence="5">
    <location>
        <begin position="486"/>
        <end position="567"/>
    </location>
</feature>
<dbReference type="CDD" id="cd15626">
    <property type="entry name" value="PHD_SP110_140"/>
    <property type="match status" value="1"/>
</dbReference>
<evidence type="ECO:0000256" key="2">
    <source>
        <dbReference type="ARBA" id="ARBA00023117"/>
    </source>
</evidence>
<accession>A0A4U1F2C8</accession>
<gene>
    <name evidence="7" type="ORF">EI555_008254</name>
</gene>
<dbReference type="InterPro" id="IPR036427">
    <property type="entry name" value="Bromodomain-like_sf"/>
</dbReference>
<dbReference type="Pfam" id="PF03172">
    <property type="entry name" value="HSR"/>
    <property type="match status" value="1"/>
</dbReference>
<evidence type="ECO:0000313" key="7">
    <source>
        <dbReference type="EMBL" id="TKC42726.1"/>
    </source>
</evidence>
<dbReference type="PANTHER" id="PTHR46386:SF7">
    <property type="entry name" value="SP110 NUCLEAR BODY PROTEIN"/>
    <property type="match status" value="1"/>
</dbReference>
<dbReference type="InterPro" id="IPR011011">
    <property type="entry name" value="Znf_FYVE_PHD"/>
</dbReference>
<dbReference type="SMART" id="SM00297">
    <property type="entry name" value="BROMO"/>
    <property type="match status" value="1"/>
</dbReference>
<dbReference type="Proteomes" id="UP000308365">
    <property type="component" value="Unassembled WGS sequence"/>
</dbReference>
<feature type="transmembrane region" description="Helical" evidence="4">
    <location>
        <begin position="27"/>
        <end position="46"/>
    </location>
</feature>
<feature type="domain" description="HSR" evidence="6">
    <location>
        <begin position="42"/>
        <end position="158"/>
    </location>
</feature>